<dbReference type="SUPFAM" id="SSF52788">
    <property type="entry name" value="Phosphotyrosine protein phosphatases I"/>
    <property type="match status" value="1"/>
</dbReference>
<dbReference type="Gene3D" id="3.40.50.2300">
    <property type="match status" value="1"/>
</dbReference>
<keyword evidence="3 8" id="KW-0378">Hydrolase</keyword>
<sequence length="153" mass="17130">MGKTKILMVCLGNICRSPLAEGVLRSKLNAELFEVDSAGTSNYHVGDAPDHRSVEVARKNGIDISNLRGRQFQTSDFEYFDYIFVMDESNYENVVKLAKTSQHREKVSLLLDVFDSEVKREVPDPYYGGKNDFQAVFTLIDGACNAIAEKLNA</sequence>
<dbReference type="GO" id="GO:0004725">
    <property type="term" value="F:protein tyrosine phosphatase activity"/>
    <property type="evidence" value="ECO:0007669"/>
    <property type="project" value="UniProtKB-EC"/>
</dbReference>
<dbReference type="PRINTS" id="PR00719">
    <property type="entry name" value="LMWPTPASE"/>
</dbReference>
<dbReference type="PANTHER" id="PTHR11717:SF7">
    <property type="entry name" value="LOW MOLECULAR WEIGHT PHOSPHOTYROSINE PROTEIN PHOSPHATASE"/>
    <property type="match status" value="1"/>
</dbReference>
<name>A0A0B7ILA6_9FLAO</name>
<dbReference type="InterPro" id="IPR023485">
    <property type="entry name" value="Ptyr_pPase"/>
</dbReference>
<protein>
    <recommendedName>
        <fullName evidence="2">protein-tyrosine-phosphatase</fullName>
        <ecNumber evidence="2">3.1.3.48</ecNumber>
    </recommendedName>
</protein>
<evidence type="ECO:0000256" key="1">
    <source>
        <dbReference type="ARBA" id="ARBA00011063"/>
    </source>
</evidence>
<reference evidence="10" key="3">
    <citation type="submission" date="2017-06" db="EMBL/GenBank/DDBJ databases">
        <title>Capnocytophaga spp. assemblies.</title>
        <authorList>
            <person name="Gulvik C.A."/>
        </authorList>
    </citation>
    <scope>NUCLEOTIDE SEQUENCE [LARGE SCALE GENOMIC DNA]</scope>
    <source>
        <strain evidence="10">H3936</strain>
    </source>
</reference>
<proteinExistence type="inferred from homology"/>
<dbReference type="RefSeq" id="WP_042000463.1">
    <property type="nucleotide sequence ID" value="NZ_BOQI01000013.1"/>
</dbReference>
<dbReference type="PANTHER" id="PTHR11717">
    <property type="entry name" value="LOW MOLECULAR WEIGHT PROTEIN TYROSINE PHOSPHATASE"/>
    <property type="match status" value="1"/>
</dbReference>
<feature type="domain" description="Phosphotyrosine protein phosphatase I" evidence="6">
    <location>
        <begin position="4"/>
        <end position="150"/>
    </location>
</feature>
<dbReference type="EC" id="3.1.3.48" evidence="2"/>
<dbReference type="AlphaFoldDB" id="A0A0B7ILA6"/>
<dbReference type="Proteomes" id="UP000044026">
    <property type="component" value="Unassembled WGS sequence"/>
</dbReference>
<dbReference type="InterPro" id="IPR017867">
    <property type="entry name" value="Tyr_phospatase_low_mol_wt"/>
</dbReference>
<dbReference type="InterPro" id="IPR036196">
    <property type="entry name" value="Ptyr_pPase_sf"/>
</dbReference>
<keyword evidence="4" id="KW-0904">Protein phosphatase</keyword>
<evidence type="ECO:0000313" key="7">
    <source>
        <dbReference type="EMBL" id="ATA92853.1"/>
    </source>
</evidence>
<evidence type="ECO:0000313" key="9">
    <source>
        <dbReference type="Proteomes" id="UP000044026"/>
    </source>
</evidence>
<reference evidence="7" key="2">
    <citation type="journal article" date="2017" name="Genome Announc.">
        <title>Twelve Complete Reference Genomes of Clinical Isolates in the Capnocytophaga Genus.</title>
        <authorList>
            <person name="Villarma A."/>
            <person name="Gulvik C.A."/>
            <person name="Rowe L.A."/>
            <person name="Sheth M."/>
            <person name="Juieng P."/>
            <person name="Nicholson A.C."/>
            <person name="Loparev V.N."/>
            <person name="McQuiston J.R."/>
        </authorList>
    </citation>
    <scope>NUCLEOTIDE SEQUENCE</scope>
    <source>
        <strain evidence="7">H3936</strain>
    </source>
</reference>
<evidence type="ECO:0000256" key="4">
    <source>
        <dbReference type="ARBA" id="ARBA00022912"/>
    </source>
</evidence>
<accession>A0A0B7ILA6</accession>
<evidence type="ECO:0000256" key="3">
    <source>
        <dbReference type="ARBA" id="ARBA00022801"/>
    </source>
</evidence>
<organism evidence="8 9">
    <name type="scientific">Capnocytophaga canimorsus</name>
    <dbReference type="NCBI Taxonomy" id="28188"/>
    <lineage>
        <taxon>Bacteria</taxon>
        <taxon>Pseudomonadati</taxon>
        <taxon>Bacteroidota</taxon>
        <taxon>Flavobacteriia</taxon>
        <taxon>Flavobacteriales</taxon>
        <taxon>Flavobacteriaceae</taxon>
        <taxon>Capnocytophaga</taxon>
    </lineage>
</organism>
<evidence type="ECO:0000313" key="8">
    <source>
        <dbReference type="EMBL" id="CEN37035.1"/>
    </source>
</evidence>
<dbReference type="EMBL" id="CP022389">
    <property type="protein sequence ID" value="ATA92853.1"/>
    <property type="molecule type" value="Genomic_DNA"/>
</dbReference>
<dbReference type="CDD" id="cd16343">
    <property type="entry name" value="LMWPTP"/>
    <property type="match status" value="1"/>
</dbReference>
<evidence type="ECO:0000259" key="6">
    <source>
        <dbReference type="SMART" id="SM00226"/>
    </source>
</evidence>
<comment type="similarity">
    <text evidence="1">Belongs to the low molecular weight phosphotyrosine protein phosphatase family.</text>
</comment>
<feature type="active site" description="Proton donor" evidence="5">
    <location>
        <position position="124"/>
    </location>
</feature>
<evidence type="ECO:0000256" key="2">
    <source>
        <dbReference type="ARBA" id="ARBA00013064"/>
    </source>
</evidence>
<evidence type="ECO:0000256" key="5">
    <source>
        <dbReference type="PIRSR" id="PIRSR617867-1"/>
    </source>
</evidence>
<dbReference type="GeneID" id="69579375"/>
<dbReference type="EMBL" id="CDOE01000065">
    <property type="protein sequence ID" value="CEN37035.1"/>
    <property type="molecule type" value="Genomic_DNA"/>
</dbReference>
<feature type="active site" evidence="5">
    <location>
        <position position="16"/>
    </location>
</feature>
<dbReference type="Proteomes" id="UP000243753">
    <property type="component" value="Chromosome"/>
</dbReference>
<evidence type="ECO:0000313" key="10">
    <source>
        <dbReference type="Proteomes" id="UP000243753"/>
    </source>
</evidence>
<gene>
    <name evidence="8" type="ORF">CCAN12_680060</name>
    <name evidence="7" type="ORF">CGC54_00010</name>
</gene>
<dbReference type="Pfam" id="PF01451">
    <property type="entry name" value="LMWPc"/>
    <property type="match status" value="1"/>
</dbReference>
<feature type="active site" description="Nucleophile" evidence="5">
    <location>
        <position position="10"/>
    </location>
</feature>
<reference evidence="8 9" key="1">
    <citation type="submission" date="2015-01" db="EMBL/GenBank/DDBJ databases">
        <authorList>
            <person name="MANFREDI Pablo"/>
        </authorList>
    </citation>
    <scope>NUCLEOTIDE SEQUENCE [LARGE SCALE GENOMIC DNA]</scope>
    <source>
        <strain evidence="8 9">Cc12</strain>
    </source>
</reference>
<dbReference type="InterPro" id="IPR050438">
    <property type="entry name" value="LMW_PTPase"/>
</dbReference>
<dbReference type="SMART" id="SM00226">
    <property type="entry name" value="LMWPc"/>
    <property type="match status" value="1"/>
</dbReference>